<dbReference type="InterPro" id="IPR039600">
    <property type="entry name" value="TANGO6/Rtp1"/>
</dbReference>
<dbReference type="SUPFAM" id="SSF48371">
    <property type="entry name" value="ARM repeat"/>
    <property type="match status" value="1"/>
</dbReference>
<dbReference type="Pfam" id="PF10363">
    <property type="entry name" value="RTP1_C1"/>
    <property type="match status" value="1"/>
</dbReference>
<comment type="similarity">
    <text evidence="1">Belongs to the Tango6 family.</text>
</comment>
<dbReference type="GO" id="GO:0009306">
    <property type="term" value="P:protein secretion"/>
    <property type="evidence" value="ECO:0007669"/>
    <property type="project" value="TreeGrafter"/>
</dbReference>
<dbReference type="PANTHER" id="PTHR20959:SF1">
    <property type="entry name" value="TRANSPORT AND GOLGI ORGANIZATION PROTEIN 6 HOMOLOG"/>
    <property type="match status" value="1"/>
</dbReference>
<dbReference type="EMBL" id="SPNW01000020">
    <property type="protein sequence ID" value="TIA90289.1"/>
    <property type="molecule type" value="Genomic_DNA"/>
</dbReference>
<dbReference type="InterPro" id="IPR019451">
    <property type="entry name" value="Rtp1_C1"/>
</dbReference>
<name>A0A4T0FPD3_9BASI</name>
<evidence type="ECO:0000313" key="4">
    <source>
        <dbReference type="Proteomes" id="UP000310189"/>
    </source>
</evidence>
<reference evidence="3 4" key="1">
    <citation type="submission" date="2019-03" db="EMBL/GenBank/DDBJ databases">
        <title>Sequencing 23 genomes of Wallemia ichthyophaga.</title>
        <authorList>
            <person name="Gostincar C."/>
        </authorList>
    </citation>
    <scope>NUCLEOTIDE SEQUENCE [LARGE SCALE GENOMIC DNA]</scope>
    <source>
        <strain evidence="3 4">EXF-5753</strain>
    </source>
</reference>
<organism evidence="3 4">
    <name type="scientific">Wallemia hederae</name>
    <dbReference type="NCBI Taxonomy" id="1540922"/>
    <lineage>
        <taxon>Eukaryota</taxon>
        <taxon>Fungi</taxon>
        <taxon>Dikarya</taxon>
        <taxon>Basidiomycota</taxon>
        <taxon>Wallemiomycotina</taxon>
        <taxon>Wallemiomycetes</taxon>
        <taxon>Wallemiales</taxon>
        <taxon>Wallemiaceae</taxon>
        <taxon>Wallemia</taxon>
    </lineage>
</organism>
<evidence type="ECO:0000259" key="2">
    <source>
        <dbReference type="Pfam" id="PF10363"/>
    </source>
</evidence>
<feature type="domain" description="RNA polymerase II assembly factor Rtp1 C-terminal" evidence="2">
    <location>
        <begin position="153"/>
        <end position="277"/>
    </location>
</feature>
<gene>
    <name evidence="3" type="ORF">E3P99_01602</name>
</gene>
<dbReference type="Gene3D" id="1.25.10.10">
    <property type="entry name" value="Leucine-rich Repeat Variant"/>
    <property type="match status" value="1"/>
</dbReference>
<dbReference type="InterPro" id="IPR011989">
    <property type="entry name" value="ARM-like"/>
</dbReference>
<evidence type="ECO:0000256" key="1">
    <source>
        <dbReference type="ARBA" id="ARBA00005724"/>
    </source>
</evidence>
<comment type="caution">
    <text evidence="3">The sequence shown here is derived from an EMBL/GenBank/DDBJ whole genome shotgun (WGS) entry which is preliminary data.</text>
</comment>
<dbReference type="InterPro" id="IPR016024">
    <property type="entry name" value="ARM-type_fold"/>
</dbReference>
<evidence type="ECO:0000313" key="3">
    <source>
        <dbReference type="EMBL" id="TIA90289.1"/>
    </source>
</evidence>
<protein>
    <recommendedName>
        <fullName evidence="2">RNA polymerase II assembly factor Rtp1 C-terminal domain-containing protein</fullName>
    </recommendedName>
</protein>
<accession>A0A4T0FPD3</accession>
<keyword evidence="4" id="KW-1185">Reference proteome</keyword>
<dbReference type="AlphaFoldDB" id="A0A4T0FPD3"/>
<dbReference type="PANTHER" id="PTHR20959">
    <property type="entry name" value="TRANSPORT AND GOLGI ORGANIZATION PROTEIN 6 FAMILY MEMBER"/>
    <property type="match status" value="1"/>
</dbReference>
<proteinExistence type="inferred from homology"/>
<dbReference type="OrthoDB" id="39591at2759"/>
<sequence length="426" mass="47605">MGQQVLDNKDDILNFIYHSLHAQQQRKTASTLHQTSVENTSQHSKDLLIFEDHVEDSLKDSVDDSDTLEVDQILISTALSLLLATLEADSSINTENTPILTLIAGRLDIFVCDFPAISPVAHECQLVLSARNATSSLKDEETSSPYLAQRKVYAQALRDIQDSQLPVRAHGLDSLRKLVDQTVPKNRFDASEYNTLDPQLVKDILDVFIQAIKADDSYIYLNAVRGLVVMTDKIGHEILSQLSVRYAKHDQQIAEIDLDQRLRIGEAIIQVIRNLSDTLPAYTHLIIPQLIKVMSDNSMPTLLRASTLTILSQASTTCIRAIEPYMGEIVSGVEDILIIESLHESKDIDHPLDTQTNLVQLKRSALVLVAMVFRSAYETGNGGISASTKNNLVTKIRYIAQVDNDDLVRHQANEILDEFDWSNRLP</sequence>
<dbReference type="Proteomes" id="UP000310189">
    <property type="component" value="Unassembled WGS sequence"/>
</dbReference>